<evidence type="ECO:0000256" key="3">
    <source>
        <dbReference type="ARBA" id="ARBA00022692"/>
    </source>
</evidence>
<reference evidence="7 8" key="1">
    <citation type="submission" date="2018-08" db="EMBL/GenBank/DDBJ databases">
        <title>Form III RuBisCO-mediated autotrophy in Thermodesulfobium bacteria.</title>
        <authorList>
            <person name="Toshchakov S.V."/>
            <person name="Kublanov I.V."/>
            <person name="Frolov E."/>
            <person name="Bonch-Osmolovskaya E.A."/>
            <person name="Tourova T.P."/>
            <person name="Chernych N.A."/>
            <person name="Lebedinsky A.V."/>
        </authorList>
    </citation>
    <scope>NUCLEOTIDE SEQUENCE [LARGE SCALE GENOMIC DNA]</scope>
    <source>
        <strain evidence="7 8">SR</strain>
    </source>
</reference>
<dbReference type="EMBL" id="QSLN01000003">
    <property type="protein sequence ID" value="RDV83961.1"/>
    <property type="molecule type" value="Genomic_DNA"/>
</dbReference>
<gene>
    <name evidence="7" type="ORF">DXX99_03760</name>
</gene>
<evidence type="ECO:0000313" key="7">
    <source>
        <dbReference type="EMBL" id="RDV83961.1"/>
    </source>
</evidence>
<proteinExistence type="predicted"/>
<feature type="transmembrane region" description="Helical" evidence="6">
    <location>
        <begin position="81"/>
        <end position="103"/>
    </location>
</feature>
<evidence type="ECO:0008006" key="9">
    <source>
        <dbReference type="Google" id="ProtNLM"/>
    </source>
</evidence>
<keyword evidence="2" id="KW-1003">Cell membrane</keyword>
<sequence>MWYPFLSSAGSCASLARRGRMEENNRDVCSVDGFSVSFFRAFRLFNRFLHLFLGISLVVVAGLTFWIFFRDIYYALVNPDQLIYGLLHALGTLLILWTISELIATEIRCLGGERVQVAVFVDVAIAATLRKLLIGDIENTGVEAKLVNLAALVVLGLVRWALTCQPFSRKKEG</sequence>
<name>A0A3D8P5L9_9THEO</name>
<keyword evidence="4 6" id="KW-1133">Transmembrane helix</keyword>
<feature type="transmembrane region" description="Helical" evidence="6">
    <location>
        <begin position="48"/>
        <end position="69"/>
    </location>
</feature>
<comment type="caution">
    <text evidence="7">The sequence shown here is derived from an EMBL/GenBank/DDBJ whole genome shotgun (WGS) entry which is preliminary data.</text>
</comment>
<evidence type="ECO:0000256" key="1">
    <source>
        <dbReference type="ARBA" id="ARBA00004651"/>
    </source>
</evidence>
<evidence type="ECO:0000256" key="5">
    <source>
        <dbReference type="ARBA" id="ARBA00023136"/>
    </source>
</evidence>
<dbReference type="GO" id="GO:0005886">
    <property type="term" value="C:plasma membrane"/>
    <property type="evidence" value="ECO:0007669"/>
    <property type="project" value="UniProtKB-SubCell"/>
</dbReference>
<dbReference type="Proteomes" id="UP000256329">
    <property type="component" value="Unassembled WGS sequence"/>
</dbReference>
<evidence type="ECO:0000256" key="4">
    <source>
        <dbReference type="ARBA" id="ARBA00022989"/>
    </source>
</evidence>
<dbReference type="InterPro" id="IPR020948">
    <property type="entry name" value="P_starv_induced_PsiE-like"/>
</dbReference>
<evidence type="ECO:0000256" key="6">
    <source>
        <dbReference type="SAM" id="Phobius"/>
    </source>
</evidence>
<keyword evidence="3 6" id="KW-0812">Transmembrane</keyword>
<evidence type="ECO:0000313" key="8">
    <source>
        <dbReference type="Proteomes" id="UP000256329"/>
    </source>
</evidence>
<dbReference type="Pfam" id="PF06146">
    <property type="entry name" value="PsiE"/>
    <property type="match status" value="1"/>
</dbReference>
<comment type="subcellular location">
    <subcellularLocation>
        <location evidence="1">Cell membrane</location>
        <topology evidence="1">Multi-pass membrane protein</topology>
    </subcellularLocation>
</comment>
<protein>
    <recommendedName>
        <fullName evidence="9">Phosphate-starvation-inducible E-like protein</fullName>
    </recommendedName>
</protein>
<keyword evidence="8" id="KW-1185">Reference proteome</keyword>
<dbReference type="OrthoDB" id="8536455at2"/>
<organism evidence="7 8">
    <name type="scientific">Ammonifex thiophilus</name>
    <dbReference type="NCBI Taxonomy" id="444093"/>
    <lineage>
        <taxon>Bacteria</taxon>
        <taxon>Bacillati</taxon>
        <taxon>Bacillota</taxon>
        <taxon>Clostridia</taxon>
        <taxon>Thermoanaerobacterales</taxon>
        <taxon>Thermoanaerobacteraceae</taxon>
        <taxon>Ammonifex</taxon>
    </lineage>
</organism>
<keyword evidence="5 6" id="KW-0472">Membrane</keyword>
<evidence type="ECO:0000256" key="2">
    <source>
        <dbReference type="ARBA" id="ARBA00022475"/>
    </source>
</evidence>
<dbReference type="AlphaFoldDB" id="A0A3D8P5L9"/>
<accession>A0A3D8P5L9</accession>